<dbReference type="Proteomes" id="UP001234178">
    <property type="component" value="Unassembled WGS sequence"/>
</dbReference>
<comment type="caution">
    <text evidence="1">The sequence shown here is derived from an EMBL/GenBank/DDBJ whole genome shotgun (WGS) entry which is preliminary data.</text>
</comment>
<protein>
    <submittedName>
        <fullName evidence="1">Uncharacterized protein</fullName>
    </submittedName>
</protein>
<proteinExistence type="predicted"/>
<organism evidence="1 2">
    <name type="scientific">Daphnia magna</name>
    <dbReference type="NCBI Taxonomy" id="35525"/>
    <lineage>
        <taxon>Eukaryota</taxon>
        <taxon>Metazoa</taxon>
        <taxon>Ecdysozoa</taxon>
        <taxon>Arthropoda</taxon>
        <taxon>Crustacea</taxon>
        <taxon>Branchiopoda</taxon>
        <taxon>Diplostraca</taxon>
        <taxon>Cladocera</taxon>
        <taxon>Anomopoda</taxon>
        <taxon>Daphniidae</taxon>
        <taxon>Daphnia</taxon>
    </lineage>
</organism>
<evidence type="ECO:0000313" key="1">
    <source>
        <dbReference type="EMBL" id="KAK4036717.1"/>
    </source>
</evidence>
<accession>A0ABR0B4T8</accession>
<dbReference type="EMBL" id="JAOYFB010000040">
    <property type="protein sequence ID" value="KAK4036717.1"/>
    <property type="molecule type" value="Genomic_DNA"/>
</dbReference>
<evidence type="ECO:0000313" key="2">
    <source>
        <dbReference type="Proteomes" id="UP001234178"/>
    </source>
</evidence>
<keyword evidence="2" id="KW-1185">Reference proteome</keyword>
<reference evidence="1 2" key="1">
    <citation type="journal article" date="2023" name="Nucleic Acids Res.">
        <title>The hologenome of Daphnia magna reveals possible DNA methylation and microbiome-mediated evolution of the host genome.</title>
        <authorList>
            <person name="Chaturvedi A."/>
            <person name="Li X."/>
            <person name="Dhandapani V."/>
            <person name="Marshall H."/>
            <person name="Kissane S."/>
            <person name="Cuenca-Cambronero M."/>
            <person name="Asole G."/>
            <person name="Calvet F."/>
            <person name="Ruiz-Romero M."/>
            <person name="Marangio P."/>
            <person name="Guigo R."/>
            <person name="Rago D."/>
            <person name="Mirbahai L."/>
            <person name="Eastwood N."/>
            <person name="Colbourne J.K."/>
            <person name="Zhou J."/>
            <person name="Mallon E."/>
            <person name="Orsini L."/>
        </authorList>
    </citation>
    <scope>NUCLEOTIDE SEQUENCE [LARGE SCALE GENOMIC DNA]</scope>
    <source>
        <strain evidence="1">LRV0_1</strain>
    </source>
</reference>
<name>A0ABR0B4T8_9CRUS</name>
<sequence>MGILLLFTSHDDWQKNEAKLELMEHSTCVQRCVILPSAIRVCQASVLICDLGHFEKDNCDISSKVDTHSEEVVPNTMRHHAIVSPDQGLDFNQD</sequence>
<gene>
    <name evidence="1" type="ORF">OUZ56_028757</name>
</gene>